<dbReference type="RefSeq" id="WP_228234858.1">
    <property type="nucleotide sequence ID" value="NZ_JAJGNA010000032.1"/>
</dbReference>
<sequence length="182" mass="18668">MKAITGAVALAAALQLSGCASIVSDSSYSVSLQSSPERANYVVTNQRSGQRIAAGVTPAMISLPAKNGFFSGAKYQVTFEHEGFNSSSVPLNASMDGWYWGNIIFGGLLGILIVDPATGAMWKLDDQVLVGLEETPIVEPPLAPAAPVTPAPETPATEEKSAAAPPGDQVSANTVTGPAATH</sequence>
<gene>
    <name evidence="3" type="ORF">LL252_16790</name>
</gene>
<keyword evidence="4" id="KW-1185">Reference proteome</keyword>
<evidence type="ECO:0000313" key="3">
    <source>
        <dbReference type="EMBL" id="MCC4310229.1"/>
    </source>
</evidence>
<comment type="caution">
    <text evidence="3">The sequence shown here is derived from an EMBL/GenBank/DDBJ whole genome shotgun (WGS) entry which is preliminary data.</text>
</comment>
<feature type="compositionally biased region" description="Pro residues" evidence="1">
    <location>
        <begin position="140"/>
        <end position="153"/>
    </location>
</feature>
<evidence type="ECO:0000256" key="2">
    <source>
        <dbReference type="SAM" id="SignalP"/>
    </source>
</evidence>
<proteinExistence type="predicted"/>
<evidence type="ECO:0000256" key="1">
    <source>
        <dbReference type="SAM" id="MobiDB-lite"/>
    </source>
</evidence>
<evidence type="ECO:0000313" key="4">
    <source>
        <dbReference type="Proteomes" id="UP001108027"/>
    </source>
</evidence>
<protein>
    <recommendedName>
        <fullName evidence="5">Lipoprotein</fullName>
    </recommendedName>
</protein>
<dbReference type="AlphaFoldDB" id="A0A9Q3YNU9"/>
<dbReference type="Proteomes" id="UP001108027">
    <property type="component" value="Unassembled WGS sequence"/>
</dbReference>
<keyword evidence="2" id="KW-0732">Signal</keyword>
<reference evidence="3" key="1">
    <citation type="submission" date="2021-10" db="EMBL/GenBank/DDBJ databases">
        <title>The diversity and Nitrogen Metabolism of Culturable Nitrate-Utilizing Bacteria Within the Oxygen Minimum Zone of the Changjiang (Yangtze River)Estuary.</title>
        <authorList>
            <person name="Zhang D."/>
            <person name="Zheng J."/>
            <person name="Liu S."/>
            <person name="He W."/>
        </authorList>
    </citation>
    <scope>NUCLEOTIDE SEQUENCE</scope>
    <source>
        <strain evidence="3">FXH-223</strain>
    </source>
</reference>
<accession>A0A9Q3YNU9</accession>
<feature type="signal peptide" evidence="2">
    <location>
        <begin position="1"/>
        <end position="20"/>
    </location>
</feature>
<feature type="region of interest" description="Disordered" evidence="1">
    <location>
        <begin position="140"/>
        <end position="182"/>
    </location>
</feature>
<name>A0A9Q3YNU9_9GAMM</name>
<feature type="chain" id="PRO_5040284332" description="Lipoprotein" evidence="2">
    <location>
        <begin position="21"/>
        <end position="182"/>
    </location>
</feature>
<dbReference type="EMBL" id="JAJGNA010000032">
    <property type="protein sequence ID" value="MCC4310229.1"/>
    <property type="molecule type" value="Genomic_DNA"/>
</dbReference>
<organism evidence="3 4">
    <name type="scientific">Alloalcanivorax marinus</name>
    <dbReference type="NCBI Taxonomy" id="1177169"/>
    <lineage>
        <taxon>Bacteria</taxon>
        <taxon>Pseudomonadati</taxon>
        <taxon>Pseudomonadota</taxon>
        <taxon>Gammaproteobacteria</taxon>
        <taxon>Oceanospirillales</taxon>
        <taxon>Alcanivoracaceae</taxon>
        <taxon>Alloalcanivorax</taxon>
    </lineage>
</organism>
<evidence type="ECO:0008006" key="5">
    <source>
        <dbReference type="Google" id="ProtNLM"/>
    </source>
</evidence>